<sequence length="85" mass="9639">MGDQLFLQAIVLISTTLILCCLTKNMYKQFNKYLSVYSSLVITNYPVVVYIFPILAYCIYNNLQCKHNAILVSVVTCGKVSYLNS</sequence>
<dbReference type="EMBL" id="GBXM01009694">
    <property type="protein sequence ID" value="JAH98883.1"/>
    <property type="molecule type" value="Transcribed_RNA"/>
</dbReference>
<accession>A0A0E9XB28</accession>
<reference evidence="2" key="1">
    <citation type="submission" date="2014-11" db="EMBL/GenBank/DDBJ databases">
        <authorList>
            <person name="Amaro Gonzalez C."/>
        </authorList>
    </citation>
    <scope>NUCLEOTIDE SEQUENCE</scope>
</reference>
<feature type="transmembrane region" description="Helical" evidence="1">
    <location>
        <begin position="6"/>
        <end position="22"/>
    </location>
</feature>
<evidence type="ECO:0000256" key="1">
    <source>
        <dbReference type="SAM" id="Phobius"/>
    </source>
</evidence>
<dbReference type="AlphaFoldDB" id="A0A0E9XB28"/>
<protein>
    <submittedName>
        <fullName evidence="2">Uncharacterized protein</fullName>
    </submittedName>
</protein>
<organism evidence="2">
    <name type="scientific">Anguilla anguilla</name>
    <name type="common">European freshwater eel</name>
    <name type="synonym">Muraena anguilla</name>
    <dbReference type="NCBI Taxonomy" id="7936"/>
    <lineage>
        <taxon>Eukaryota</taxon>
        <taxon>Metazoa</taxon>
        <taxon>Chordata</taxon>
        <taxon>Craniata</taxon>
        <taxon>Vertebrata</taxon>
        <taxon>Euteleostomi</taxon>
        <taxon>Actinopterygii</taxon>
        <taxon>Neopterygii</taxon>
        <taxon>Teleostei</taxon>
        <taxon>Anguilliformes</taxon>
        <taxon>Anguillidae</taxon>
        <taxon>Anguilla</taxon>
    </lineage>
</organism>
<evidence type="ECO:0000313" key="2">
    <source>
        <dbReference type="EMBL" id="JAH98883.1"/>
    </source>
</evidence>
<name>A0A0E9XB28_ANGAN</name>
<keyword evidence="1" id="KW-1133">Transmembrane helix</keyword>
<proteinExistence type="predicted"/>
<keyword evidence="1" id="KW-0472">Membrane</keyword>
<reference evidence="2" key="2">
    <citation type="journal article" date="2015" name="Fish Shellfish Immunol.">
        <title>Early steps in the European eel (Anguilla anguilla)-Vibrio vulnificus interaction in the gills: Role of the RtxA13 toxin.</title>
        <authorList>
            <person name="Callol A."/>
            <person name="Pajuelo D."/>
            <person name="Ebbesson L."/>
            <person name="Teles M."/>
            <person name="MacKenzie S."/>
            <person name="Amaro C."/>
        </authorList>
    </citation>
    <scope>NUCLEOTIDE SEQUENCE</scope>
</reference>
<keyword evidence="1" id="KW-0812">Transmembrane</keyword>
<feature type="transmembrane region" description="Helical" evidence="1">
    <location>
        <begin position="34"/>
        <end position="57"/>
    </location>
</feature>